<evidence type="ECO:0000313" key="7">
    <source>
        <dbReference type="EMBL" id="PRR83777.1"/>
    </source>
</evidence>
<dbReference type="GO" id="GO:1902201">
    <property type="term" value="P:negative regulation of bacterial-type flagellum-dependent cell motility"/>
    <property type="evidence" value="ECO:0007669"/>
    <property type="project" value="TreeGrafter"/>
</dbReference>
<dbReference type="InterPro" id="IPR050469">
    <property type="entry name" value="Diguanylate_Cyclase"/>
</dbReference>
<protein>
    <recommendedName>
        <fullName evidence="1">Stage 0 sporulation protein A homolog</fullName>
    </recommendedName>
</protein>
<proteinExistence type="predicted"/>
<dbReference type="CDD" id="cd01949">
    <property type="entry name" value="GGDEF"/>
    <property type="match status" value="1"/>
</dbReference>
<dbReference type="OrthoDB" id="9805474at2"/>
<dbReference type="Proteomes" id="UP000239471">
    <property type="component" value="Unassembled WGS sequence"/>
</dbReference>
<evidence type="ECO:0000256" key="1">
    <source>
        <dbReference type="ARBA" id="ARBA00018672"/>
    </source>
</evidence>
<keyword evidence="8" id="KW-1185">Reference proteome</keyword>
<keyword evidence="4" id="KW-0175">Coiled coil</keyword>
<keyword evidence="3" id="KW-0597">Phosphoprotein</keyword>
<evidence type="ECO:0000256" key="3">
    <source>
        <dbReference type="PROSITE-ProRule" id="PRU00169"/>
    </source>
</evidence>
<dbReference type="EMBL" id="PVXQ01000005">
    <property type="protein sequence ID" value="PRR83777.1"/>
    <property type="molecule type" value="Genomic_DNA"/>
</dbReference>
<evidence type="ECO:0000259" key="5">
    <source>
        <dbReference type="PROSITE" id="PS50110"/>
    </source>
</evidence>
<dbReference type="InterPro" id="IPR029787">
    <property type="entry name" value="Nucleotide_cyclase"/>
</dbReference>
<dbReference type="Gene3D" id="3.40.50.2300">
    <property type="match status" value="1"/>
</dbReference>
<feature type="modified residue" description="4-aspartylphosphate" evidence="3">
    <location>
        <position position="57"/>
    </location>
</feature>
<dbReference type="GO" id="GO:0052621">
    <property type="term" value="F:diguanylate cyclase activity"/>
    <property type="evidence" value="ECO:0007669"/>
    <property type="project" value="TreeGrafter"/>
</dbReference>
<dbReference type="GO" id="GO:0000160">
    <property type="term" value="P:phosphorelay signal transduction system"/>
    <property type="evidence" value="ECO:0007669"/>
    <property type="project" value="InterPro"/>
</dbReference>
<dbReference type="SMART" id="SM00448">
    <property type="entry name" value="REC"/>
    <property type="match status" value="1"/>
</dbReference>
<dbReference type="Pfam" id="PF00990">
    <property type="entry name" value="GGDEF"/>
    <property type="match status" value="1"/>
</dbReference>
<dbReference type="NCBIfam" id="TIGR00254">
    <property type="entry name" value="GGDEF"/>
    <property type="match status" value="1"/>
</dbReference>
<accession>A0A2T0BIV0</accession>
<reference evidence="7 8" key="1">
    <citation type="submission" date="2018-03" db="EMBL/GenBank/DDBJ databases">
        <title>Genome sequence of Clostridium vincentii DSM 10228.</title>
        <authorList>
            <person name="Poehlein A."/>
            <person name="Daniel R."/>
        </authorList>
    </citation>
    <scope>NUCLEOTIDE SEQUENCE [LARGE SCALE GENOMIC DNA]</scope>
    <source>
        <strain evidence="7 8">DSM 10228</strain>
    </source>
</reference>
<dbReference type="InterPro" id="IPR043128">
    <property type="entry name" value="Rev_trsase/Diguanyl_cyclase"/>
</dbReference>
<organism evidence="7 8">
    <name type="scientific">Clostridium vincentii</name>
    <dbReference type="NCBI Taxonomy" id="52704"/>
    <lineage>
        <taxon>Bacteria</taxon>
        <taxon>Bacillati</taxon>
        <taxon>Bacillota</taxon>
        <taxon>Clostridia</taxon>
        <taxon>Eubacteriales</taxon>
        <taxon>Clostridiaceae</taxon>
        <taxon>Clostridium</taxon>
    </lineage>
</organism>
<dbReference type="PROSITE" id="PS50110">
    <property type="entry name" value="RESPONSE_REGULATORY"/>
    <property type="match status" value="1"/>
</dbReference>
<dbReference type="PROSITE" id="PS50887">
    <property type="entry name" value="GGDEF"/>
    <property type="match status" value="1"/>
</dbReference>
<dbReference type="PANTHER" id="PTHR45138">
    <property type="entry name" value="REGULATORY COMPONENTS OF SENSORY TRANSDUCTION SYSTEM"/>
    <property type="match status" value="1"/>
</dbReference>
<dbReference type="SMART" id="SM00267">
    <property type="entry name" value="GGDEF"/>
    <property type="match status" value="1"/>
</dbReference>
<feature type="coiled-coil region" evidence="4">
    <location>
        <begin position="139"/>
        <end position="166"/>
    </location>
</feature>
<gene>
    <name evidence="7" type="primary">cph2_5</name>
    <name evidence="7" type="ORF">CLVI_07240</name>
</gene>
<evidence type="ECO:0000313" key="8">
    <source>
        <dbReference type="Proteomes" id="UP000239471"/>
    </source>
</evidence>
<dbReference type="InterPro" id="IPR000160">
    <property type="entry name" value="GGDEF_dom"/>
</dbReference>
<name>A0A2T0BIV0_9CLOT</name>
<evidence type="ECO:0000256" key="2">
    <source>
        <dbReference type="ARBA" id="ARBA00024867"/>
    </source>
</evidence>
<evidence type="ECO:0000256" key="4">
    <source>
        <dbReference type="SAM" id="Coils"/>
    </source>
</evidence>
<dbReference type="SUPFAM" id="SSF52172">
    <property type="entry name" value="CheY-like"/>
    <property type="match status" value="1"/>
</dbReference>
<dbReference type="PANTHER" id="PTHR45138:SF9">
    <property type="entry name" value="DIGUANYLATE CYCLASE DGCM-RELATED"/>
    <property type="match status" value="1"/>
</dbReference>
<dbReference type="GO" id="GO:0005886">
    <property type="term" value="C:plasma membrane"/>
    <property type="evidence" value="ECO:0007669"/>
    <property type="project" value="TreeGrafter"/>
</dbReference>
<comment type="function">
    <text evidence="2">May play the central regulatory role in sporulation. It may be an element of the effector pathway responsible for the activation of sporulation genes in response to nutritional stress. Spo0A may act in concert with spo0H (a sigma factor) to control the expression of some genes that are critical to the sporulation process.</text>
</comment>
<dbReference type="Gene3D" id="3.30.70.270">
    <property type="match status" value="1"/>
</dbReference>
<comment type="caution">
    <text evidence="7">The sequence shown here is derived from an EMBL/GenBank/DDBJ whole genome shotgun (WGS) entry which is preliminary data.</text>
</comment>
<evidence type="ECO:0000259" key="6">
    <source>
        <dbReference type="PROSITE" id="PS50887"/>
    </source>
</evidence>
<feature type="domain" description="Response regulatory" evidence="5">
    <location>
        <begin position="8"/>
        <end position="125"/>
    </location>
</feature>
<dbReference type="Pfam" id="PF00072">
    <property type="entry name" value="Response_reg"/>
    <property type="match status" value="1"/>
</dbReference>
<dbReference type="InterPro" id="IPR001789">
    <property type="entry name" value="Sig_transdc_resp-reg_receiver"/>
</dbReference>
<dbReference type="InterPro" id="IPR011006">
    <property type="entry name" value="CheY-like_superfamily"/>
</dbReference>
<dbReference type="FunFam" id="3.30.70.270:FF:000001">
    <property type="entry name" value="Diguanylate cyclase domain protein"/>
    <property type="match status" value="1"/>
</dbReference>
<dbReference type="SUPFAM" id="SSF55073">
    <property type="entry name" value="Nucleotide cyclase"/>
    <property type="match status" value="1"/>
</dbReference>
<dbReference type="GO" id="GO:0043709">
    <property type="term" value="P:cell adhesion involved in single-species biofilm formation"/>
    <property type="evidence" value="ECO:0007669"/>
    <property type="project" value="TreeGrafter"/>
</dbReference>
<feature type="domain" description="GGDEF" evidence="6">
    <location>
        <begin position="197"/>
        <end position="334"/>
    </location>
</feature>
<sequence>MNSMKNINILIVDDRKENLLVLESILEPLSVNIVKASSGNEALGLLFDYDFAVALLDVQMPDMDGFEVAEIMRSSERTCHIPIIFVTAISVEEEHIFKGYDSGAVDYLLKPLKDTKIILSKIKIFIELYNQKQKIIEQSLILEKKVQELEITKQELEKVNLILEQTSYFDNLTGIANRHSLEAYFNTALKNSKRERTNLSVMMIDIDRFKDFNDNYGHVQGDICLVKIAKTIKESLKRPLDFVGRYGGEEFIVLLQETNIECALKVAEEIKGNIESLQIKHRFSNVKNYVTASIGVVSLIPGKTDSINDIVIKADKALYEAKHKGRNRVVEYEED</sequence>
<dbReference type="AlphaFoldDB" id="A0A2T0BIV0"/>